<reference evidence="2 3" key="1">
    <citation type="submission" date="2016-10" db="EMBL/GenBank/DDBJ databases">
        <authorList>
            <person name="de Groot N.N."/>
        </authorList>
    </citation>
    <scope>NUCLEOTIDE SEQUENCE [LARGE SCALE GENOMIC DNA]</scope>
    <source>
        <strain evidence="2 3">DSM 527</strain>
    </source>
</reference>
<accession>A0A1G7MEX4</accession>
<gene>
    <name evidence="2" type="ORF">SAMN04488121_102394</name>
</gene>
<feature type="coiled-coil region" evidence="1">
    <location>
        <begin position="209"/>
        <end position="236"/>
    </location>
</feature>
<evidence type="ECO:0000313" key="3">
    <source>
        <dbReference type="Proteomes" id="UP000199045"/>
    </source>
</evidence>
<protein>
    <submittedName>
        <fullName evidence="2">Uncharacterized protein</fullName>
    </submittedName>
</protein>
<evidence type="ECO:0000313" key="2">
    <source>
        <dbReference type="EMBL" id="SDF60144.1"/>
    </source>
</evidence>
<evidence type="ECO:0000256" key="1">
    <source>
        <dbReference type="SAM" id="Coils"/>
    </source>
</evidence>
<keyword evidence="1" id="KW-0175">Coiled coil</keyword>
<sequence length="422" mass="48413">MSELHIEQVGELFVTIEGFYFLSKQNLLEFDFIVIDLHELIKEVNDSWPGDVEPRFTQLKEFAKRKDIPIVFFCTRNHSRFFLDAGTMQTSLFKYLDIEVDEIETEGRKIEISPNTQFANFVSRYSTEFEYLVGFISHPGISIGNAKSKNASVGFYTKDYVFLPSLTEGTNMDEEDFLNDLYQICRSIRKGDEIAIVPDWADKFLLPGEAHERDTLNQIESDIEQLIQKREESKNRLATFLPLKQLWTGTGFTLERSARLVFEELGFTILPAEPNRDDIIMSRNEQIVIVEVKGLTKSAGEKNAGQLEKWLGTYLSDKGIIAKGILLVNAFREFPLDERTQAAFPDQMIPYATRRDQCLLTTVQLCSLLLHCRAYPDEKDAIIEELLTTVGLYNKFSNWGNFITCTKKVKSVKKASKKKLAE</sequence>
<dbReference type="AlphaFoldDB" id="A0A1G7MEX4"/>
<dbReference type="Proteomes" id="UP000199045">
    <property type="component" value="Unassembled WGS sequence"/>
</dbReference>
<organism evidence="2 3">
    <name type="scientific">Chitinophaga filiformis</name>
    <name type="common">Myxococcus filiformis</name>
    <name type="synonym">Flexibacter filiformis</name>
    <dbReference type="NCBI Taxonomy" id="104663"/>
    <lineage>
        <taxon>Bacteria</taxon>
        <taxon>Pseudomonadati</taxon>
        <taxon>Bacteroidota</taxon>
        <taxon>Chitinophagia</taxon>
        <taxon>Chitinophagales</taxon>
        <taxon>Chitinophagaceae</taxon>
        <taxon>Chitinophaga</taxon>
    </lineage>
</organism>
<proteinExistence type="predicted"/>
<dbReference type="OrthoDB" id="741217at2"/>
<name>A0A1G7MEX4_CHIFI</name>
<dbReference type="RefSeq" id="WP_143011402.1">
    <property type="nucleotide sequence ID" value="NZ_FNBN01000002.1"/>
</dbReference>
<dbReference type="EMBL" id="FNBN01000002">
    <property type="protein sequence ID" value="SDF60144.1"/>
    <property type="molecule type" value="Genomic_DNA"/>
</dbReference>